<dbReference type="EC" id="3.4.21.89" evidence="3 8"/>
<dbReference type="InterPro" id="IPR019757">
    <property type="entry name" value="Pept_S26A_signal_pept_1_Lys-AS"/>
</dbReference>
<protein>
    <recommendedName>
        <fullName evidence="4 8">Signal peptidase I</fullName>
        <ecNumber evidence="3 8">3.4.21.89</ecNumber>
    </recommendedName>
</protein>
<gene>
    <name evidence="11" type="ORF">SAMN02745729_10534</name>
</gene>
<evidence type="ECO:0000256" key="7">
    <source>
        <dbReference type="PIRSR" id="PIRSR600223-1"/>
    </source>
</evidence>
<evidence type="ECO:0000313" key="12">
    <source>
        <dbReference type="Proteomes" id="UP000242469"/>
    </source>
</evidence>
<evidence type="ECO:0000256" key="9">
    <source>
        <dbReference type="RuleBase" id="RU362042"/>
    </source>
</evidence>
<dbReference type="Proteomes" id="UP000242469">
    <property type="component" value="Unassembled WGS sequence"/>
</dbReference>
<dbReference type="STRING" id="1122198.SAMN02745729_10534"/>
<reference evidence="12" key="1">
    <citation type="submission" date="2016-10" db="EMBL/GenBank/DDBJ databases">
        <authorList>
            <person name="Varghese N."/>
            <person name="Submissions S."/>
        </authorList>
    </citation>
    <scope>NUCLEOTIDE SEQUENCE [LARGE SCALE GENOMIC DNA]</scope>
    <source>
        <strain evidence="12">DSM 11526</strain>
    </source>
</reference>
<dbReference type="EMBL" id="FNRJ01000005">
    <property type="protein sequence ID" value="SEA60579.1"/>
    <property type="molecule type" value="Genomic_DNA"/>
</dbReference>
<dbReference type="InterPro" id="IPR019533">
    <property type="entry name" value="Peptidase_S26"/>
</dbReference>
<dbReference type="InterPro" id="IPR036286">
    <property type="entry name" value="LexA/Signal_pep-like_sf"/>
</dbReference>
<dbReference type="Pfam" id="PF10502">
    <property type="entry name" value="Peptidase_S26"/>
    <property type="match status" value="1"/>
</dbReference>
<evidence type="ECO:0000256" key="8">
    <source>
        <dbReference type="RuleBase" id="RU003993"/>
    </source>
</evidence>
<evidence type="ECO:0000256" key="5">
    <source>
        <dbReference type="ARBA" id="ARBA00022670"/>
    </source>
</evidence>
<evidence type="ECO:0000256" key="2">
    <source>
        <dbReference type="ARBA" id="ARBA00009370"/>
    </source>
</evidence>
<dbReference type="NCBIfam" id="TIGR02227">
    <property type="entry name" value="sigpep_I_bact"/>
    <property type="match status" value="1"/>
</dbReference>
<comment type="subcellular location">
    <subcellularLocation>
        <location evidence="9">Membrane</location>
        <topology evidence="9">Multi-pass membrane protein</topology>
    </subcellularLocation>
</comment>
<comment type="similarity">
    <text evidence="2 9">Belongs to the peptidase S26 family.</text>
</comment>
<proteinExistence type="inferred from homology"/>
<organism evidence="11 12">
    <name type="scientific">Marinobacterium iners DSM 11526</name>
    <dbReference type="NCBI Taxonomy" id="1122198"/>
    <lineage>
        <taxon>Bacteria</taxon>
        <taxon>Pseudomonadati</taxon>
        <taxon>Pseudomonadota</taxon>
        <taxon>Gammaproteobacteria</taxon>
        <taxon>Oceanospirillales</taxon>
        <taxon>Oceanospirillaceae</taxon>
        <taxon>Marinobacterium</taxon>
    </lineage>
</organism>
<dbReference type="Gene3D" id="2.10.109.10">
    <property type="entry name" value="Umud Fragment, subunit A"/>
    <property type="match status" value="1"/>
</dbReference>
<dbReference type="PROSITE" id="PS00761">
    <property type="entry name" value="SPASE_I_3"/>
    <property type="match status" value="1"/>
</dbReference>
<dbReference type="CDD" id="cd06530">
    <property type="entry name" value="S26_SPase_I"/>
    <property type="match status" value="1"/>
</dbReference>
<feature type="domain" description="Peptidase S26" evidence="10">
    <location>
        <begin position="62"/>
        <end position="251"/>
    </location>
</feature>
<name>A0A1H4CJR9_9GAMM</name>
<dbReference type="GO" id="GO:0009003">
    <property type="term" value="F:signal peptidase activity"/>
    <property type="evidence" value="ECO:0007669"/>
    <property type="project" value="UniProtKB-EC"/>
</dbReference>
<dbReference type="GO" id="GO:0006465">
    <property type="term" value="P:signal peptide processing"/>
    <property type="evidence" value="ECO:0007669"/>
    <property type="project" value="InterPro"/>
</dbReference>
<dbReference type="RefSeq" id="WP_091825255.1">
    <property type="nucleotide sequence ID" value="NZ_FNRJ01000005.1"/>
</dbReference>
<evidence type="ECO:0000259" key="10">
    <source>
        <dbReference type="Pfam" id="PF10502"/>
    </source>
</evidence>
<feature type="active site" evidence="7">
    <location>
        <position position="91"/>
    </location>
</feature>
<dbReference type="PROSITE" id="PS00760">
    <property type="entry name" value="SPASE_I_2"/>
    <property type="match status" value="1"/>
</dbReference>
<dbReference type="GO" id="GO:0004252">
    <property type="term" value="F:serine-type endopeptidase activity"/>
    <property type="evidence" value="ECO:0007669"/>
    <property type="project" value="InterPro"/>
</dbReference>
<keyword evidence="5 8" id="KW-0645">Protease</keyword>
<keyword evidence="6 8" id="KW-0378">Hydrolase</keyword>
<dbReference type="PANTHER" id="PTHR43390:SF1">
    <property type="entry name" value="CHLOROPLAST PROCESSING PEPTIDASE"/>
    <property type="match status" value="1"/>
</dbReference>
<comment type="catalytic activity">
    <reaction evidence="1 8">
        <text>Cleavage of hydrophobic, N-terminal signal or leader sequences from secreted and periplasmic proteins.</text>
        <dbReference type="EC" id="3.4.21.89"/>
    </reaction>
</comment>
<dbReference type="PANTHER" id="PTHR43390">
    <property type="entry name" value="SIGNAL PEPTIDASE I"/>
    <property type="match status" value="1"/>
</dbReference>
<dbReference type="PROSITE" id="PS00501">
    <property type="entry name" value="SPASE_I_1"/>
    <property type="match status" value="1"/>
</dbReference>
<dbReference type="PRINTS" id="PR00727">
    <property type="entry name" value="LEADERPTASE"/>
</dbReference>
<sequence>MNLDFSLILVLVTLLTGILWLVDTLMFAPRRQAALAQAEQSAGAPLPEAQQVSLMRQPGWADTSRSMFPVLLVVLLLRSFLFEPFQIPSGSMLPTLKIGDFILVNKFHYGLRLPVLNTKFVSNNDPQHGDVIVFRYPEDTSINYIKRVVGVPGDVITYQGKTLFINGEAQPQSLIARLPPGNPEQLLLSETLVGKPHRIHQDIYRPIMNGQWVVPEGHYFVLGDNRDNSRDSRYWGFVPEELLVGKATAVWMHWDSFFSLPDFSDVRRIN</sequence>
<evidence type="ECO:0000313" key="11">
    <source>
        <dbReference type="EMBL" id="SEA60579.1"/>
    </source>
</evidence>
<dbReference type="InterPro" id="IPR019756">
    <property type="entry name" value="Pept_S26A_signal_pept_1_Ser-AS"/>
</dbReference>
<evidence type="ECO:0000256" key="1">
    <source>
        <dbReference type="ARBA" id="ARBA00000677"/>
    </source>
</evidence>
<evidence type="ECO:0000256" key="3">
    <source>
        <dbReference type="ARBA" id="ARBA00013208"/>
    </source>
</evidence>
<dbReference type="InterPro" id="IPR019758">
    <property type="entry name" value="Pept_S26A_signal_pept_1_CS"/>
</dbReference>
<dbReference type="InterPro" id="IPR000223">
    <property type="entry name" value="Pept_S26A_signal_pept_1"/>
</dbReference>
<dbReference type="AlphaFoldDB" id="A0A1H4CJR9"/>
<accession>A0A1H4CJR9</accession>
<dbReference type="OrthoDB" id="9815782at2"/>
<dbReference type="SUPFAM" id="SSF51306">
    <property type="entry name" value="LexA/Signal peptidase"/>
    <property type="match status" value="1"/>
</dbReference>
<evidence type="ECO:0000256" key="6">
    <source>
        <dbReference type="ARBA" id="ARBA00022801"/>
    </source>
</evidence>
<evidence type="ECO:0000256" key="4">
    <source>
        <dbReference type="ARBA" id="ARBA00019232"/>
    </source>
</evidence>
<feature type="active site" evidence="7">
    <location>
        <position position="146"/>
    </location>
</feature>
<dbReference type="GO" id="GO:0016020">
    <property type="term" value="C:membrane"/>
    <property type="evidence" value="ECO:0007669"/>
    <property type="project" value="UniProtKB-SubCell"/>
</dbReference>
<keyword evidence="12" id="KW-1185">Reference proteome</keyword>